<evidence type="ECO:0000256" key="2">
    <source>
        <dbReference type="ARBA" id="ARBA00010792"/>
    </source>
</evidence>
<dbReference type="Proteomes" id="UP000823614">
    <property type="component" value="Unassembled WGS sequence"/>
</dbReference>
<evidence type="ECO:0000256" key="4">
    <source>
        <dbReference type="ARBA" id="ARBA00022692"/>
    </source>
</evidence>
<evidence type="ECO:0000256" key="6">
    <source>
        <dbReference type="ARBA" id="ARBA00023136"/>
    </source>
</evidence>
<feature type="transmembrane region" description="Helical" evidence="7">
    <location>
        <begin position="188"/>
        <end position="207"/>
    </location>
</feature>
<evidence type="ECO:0000313" key="9">
    <source>
        <dbReference type="EMBL" id="MBO8441286.1"/>
    </source>
</evidence>
<keyword evidence="6 7" id="KW-0472">Membrane</keyword>
<reference evidence="9" key="1">
    <citation type="submission" date="2020-10" db="EMBL/GenBank/DDBJ databases">
        <authorList>
            <person name="Gilroy R."/>
        </authorList>
    </citation>
    <scope>NUCLEOTIDE SEQUENCE</scope>
    <source>
        <strain evidence="9">C6-149</strain>
    </source>
</reference>
<reference evidence="9" key="2">
    <citation type="journal article" date="2021" name="PeerJ">
        <title>Extensive microbial diversity within the chicken gut microbiome revealed by metagenomics and culture.</title>
        <authorList>
            <person name="Gilroy R."/>
            <person name="Ravi A."/>
            <person name="Getino M."/>
            <person name="Pursley I."/>
            <person name="Horton D.L."/>
            <person name="Alikhan N.F."/>
            <person name="Baker D."/>
            <person name="Gharbi K."/>
            <person name="Hall N."/>
            <person name="Watson M."/>
            <person name="Adriaenssens E.M."/>
            <person name="Foster-Nyarko E."/>
            <person name="Jarju S."/>
            <person name="Secka A."/>
            <person name="Antonio M."/>
            <person name="Oren A."/>
            <person name="Chaudhuri R.R."/>
            <person name="La Ragione R."/>
            <person name="Hildebrand F."/>
            <person name="Pallen M.J."/>
        </authorList>
    </citation>
    <scope>NUCLEOTIDE SEQUENCE</scope>
    <source>
        <strain evidence="9">C6-149</strain>
    </source>
</reference>
<evidence type="ECO:0000256" key="5">
    <source>
        <dbReference type="ARBA" id="ARBA00022989"/>
    </source>
</evidence>
<evidence type="ECO:0000256" key="1">
    <source>
        <dbReference type="ARBA" id="ARBA00004651"/>
    </source>
</evidence>
<evidence type="ECO:0000256" key="3">
    <source>
        <dbReference type="ARBA" id="ARBA00022475"/>
    </source>
</evidence>
<dbReference type="InterPro" id="IPR032818">
    <property type="entry name" value="DedA-like"/>
</dbReference>
<gene>
    <name evidence="9" type="ORF">IAA89_02440</name>
</gene>
<dbReference type="AlphaFoldDB" id="A0A9D9H7S8"/>
<comment type="similarity">
    <text evidence="2 7">Belongs to the DedA family.</text>
</comment>
<dbReference type="InterPro" id="IPR032816">
    <property type="entry name" value="VTT_dom"/>
</dbReference>
<organism evidence="9 10">
    <name type="scientific">Candidatus Gallilactobacillus intestinavium</name>
    <dbReference type="NCBI Taxonomy" id="2840838"/>
    <lineage>
        <taxon>Bacteria</taxon>
        <taxon>Bacillati</taxon>
        <taxon>Bacillota</taxon>
        <taxon>Bacilli</taxon>
        <taxon>Lactobacillales</taxon>
        <taxon>Lactobacillaceae</taxon>
        <taxon>Lactobacillaceae incertae sedis</taxon>
        <taxon>Candidatus Gallilactobacillus</taxon>
    </lineage>
</organism>
<evidence type="ECO:0000256" key="7">
    <source>
        <dbReference type="RuleBase" id="RU367016"/>
    </source>
</evidence>
<comment type="subcellular location">
    <subcellularLocation>
        <location evidence="1 7">Cell membrane</location>
        <topology evidence="1 7">Multi-pass membrane protein</topology>
    </subcellularLocation>
</comment>
<feature type="domain" description="VTT" evidence="8">
    <location>
        <begin position="46"/>
        <end position="174"/>
    </location>
</feature>
<proteinExistence type="inferred from homology"/>
<feature type="transmembrane region" description="Helical" evidence="7">
    <location>
        <begin position="66"/>
        <end position="89"/>
    </location>
</feature>
<protein>
    <submittedName>
        <fullName evidence="9">VTT domain-containing protein</fullName>
    </submittedName>
</protein>
<name>A0A9D9H7S8_9LACO</name>
<feature type="transmembrane region" description="Helical" evidence="7">
    <location>
        <begin position="25"/>
        <end position="46"/>
    </location>
</feature>
<accession>A0A9D9H7S8</accession>
<dbReference type="PANTHER" id="PTHR30353">
    <property type="entry name" value="INNER MEMBRANE PROTEIN DEDA-RELATED"/>
    <property type="match status" value="1"/>
</dbReference>
<dbReference type="Pfam" id="PF09335">
    <property type="entry name" value="VTT_dom"/>
    <property type="match status" value="1"/>
</dbReference>
<keyword evidence="4 7" id="KW-0812">Transmembrane</keyword>
<comment type="caution">
    <text evidence="9">The sequence shown here is derived from an EMBL/GenBank/DDBJ whole genome shotgun (WGS) entry which is preliminary data.</text>
</comment>
<dbReference type="PANTHER" id="PTHR30353:SF0">
    <property type="entry name" value="TRANSMEMBRANE PROTEIN"/>
    <property type="match status" value="1"/>
</dbReference>
<evidence type="ECO:0000313" key="10">
    <source>
        <dbReference type="Proteomes" id="UP000823614"/>
    </source>
</evidence>
<dbReference type="EMBL" id="JADIMP010000047">
    <property type="protein sequence ID" value="MBO8441286.1"/>
    <property type="molecule type" value="Genomic_DNA"/>
</dbReference>
<feature type="transmembrane region" description="Helical" evidence="7">
    <location>
        <begin position="154"/>
        <end position="176"/>
    </location>
</feature>
<dbReference type="GO" id="GO:0005886">
    <property type="term" value="C:plasma membrane"/>
    <property type="evidence" value="ECO:0007669"/>
    <property type="project" value="UniProtKB-SubCell"/>
</dbReference>
<keyword evidence="3 7" id="KW-1003">Cell membrane</keyword>
<evidence type="ECO:0000259" key="8">
    <source>
        <dbReference type="Pfam" id="PF09335"/>
    </source>
</evidence>
<sequence length="214" mass="24156">MSNFIDFVFHIDQHLVNLVHTFGGWSYLIMFGIIFLETGVVIMPFLPGDSLLFAASALAVNPVYHLNEWLVFLIFLFACVLGDSSNFFIGRDAEKILVKHHLFKKLISDKNLNKGKSFFNKYGSGSIVLARFVPIARTFVPFIAAGSGYSYKKFLIRNIFGCCLWVIVCCGAGHFWGNIPFVKEHFSLVVLLIIFVSVLPAVITVIFNKIRHKN</sequence>
<keyword evidence="5 7" id="KW-1133">Transmembrane helix</keyword>